<organism evidence="1 2">
    <name type="scientific">Caerostris extrusa</name>
    <name type="common">Bark spider</name>
    <name type="synonym">Caerostris bankana</name>
    <dbReference type="NCBI Taxonomy" id="172846"/>
    <lineage>
        <taxon>Eukaryota</taxon>
        <taxon>Metazoa</taxon>
        <taxon>Ecdysozoa</taxon>
        <taxon>Arthropoda</taxon>
        <taxon>Chelicerata</taxon>
        <taxon>Arachnida</taxon>
        <taxon>Araneae</taxon>
        <taxon>Araneomorphae</taxon>
        <taxon>Entelegynae</taxon>
        <taxon>Araneoidea</taxon>
        <taxon>Araneidae</taxon>
        <taxon>Caerostris</taxon>
    </lineage>
</organism>
<name>A0AAV4UUM3_CAEEX</name>
<evidence type="ECO:0000313" key="1">
    <source>
        <dbReference type="EMBL" id="GIY61453.1"/>
    </source>
</evidence>
<keyword evidence="2" id="KW-1185">Reference proteome</keyword>
<protein>
    <submittedName>
        <fullName evidence="1">Uncharacterized protein</fullName>
    </submittedName>
</protein>
<gene>
    <name evidence="1" type="ORF">CEXT_295991</name>
</gene>
<evidence type="ECO:0000313" key="2">
    <source>
        <dbReference type="Proteomes" id="UP001054945"/>
    </source>
</evidence>
<dbReference type="Proteomes" id="UP001054945">
    <property type="component" value="Unassembled WGS sequence"/>
</dbReference>
<accession>A0AAV4UUM3</accession>
<reference evidence="1 2" key="1">
    <citation type="submission" date="2021-06" db="EMBL/GenBank/DDBJ databases">
        <title>Caerostris extrusa draft genome.</title>
        <authorList>
            <person name="Kono N."/>
            <person name="Arakawa K."/>
        </authorList>
    </citation>
    <scope>NUCLEOTIDE SEQUENCE [LARGE SCALE GENOMIC DNA]</scope>
</reference>
<sequence length="83" mass="8641">MKSCRPAPAGFLAKAMRSKTPHCDQAMAPGGSMGVRATFGAGLTSTFSAKNSISRHPAIPFLRGYSPLVPFVVSRISCDTSPG</sequence>
<dbReference type="AlphaFoldDB" id="A0AAV4UUM3"/>
<proteinExistence type="predicted"/>
<dbReference type="EMBL" id="BPLR01013470">
    <property type="protein sequence ID" value="GIY61453.1"/>
    <property type="molecule type" value="Genomic_DNA"/>
</dbReference>
<comment type="caution">
    <text evidence="1">The sequence shown here is derived from an EMBL/GenBank/DDBJ whole genome shotgun (WGS) entry which is preliminary data.</text>
</comment>